<organism evidence="1 2">
    <name type="scientific">Cerina litoralis</name>
    <dbReference type="NCBI Taxonomy" id="2874477"/>
    <lineage>
        <taxon>Bacteria</taxon>
        <taxon>Pseudomonadati</taxon>
        <taxon>Bacteroidota</taxon>
        <taxon>Flavobacteriia</taxon>
        <taxon>Flavobacteriales</taxon>
        <taxon>Flavobacteriaceae</taxon>
        <taxon>Cerina</taxon>
    </lineage>
</organism>
<dbReference type="AlphaFoldDB" id="A0AAE3JRJ2"/>
<accession>A0AAE3JRJ2</accession>
<dbReference type="InterPro" id="IPR025591">
    <property type="entry name" value="RloB"/>
</dbReference>
<comment type="caution">
    <text evidence="1">The sequence shown here is derived from an EMBL/GenBank/DDBJ whole genome shotgun (WGS) entry which is preliminary data.</text>
</comment>
<proteinExistence type="predicted"/>
<dbReference type="RefSeq" id="WP_317904076.1">
    <property type="nucleotide sequence ID" value="NZ_JAIRBC010000069.1"/>
</dbReference>
<dbReference type="EMBL" id="JAIRBC010000069">
    <property type="protein sequence ID" value="MCG2462944.1"/>
    <property type="molecule type" value="Genomic_DNA"/>
</dbReference>
<gene>
    <name evidence="1" type="ORF">K8352_19435</name>
</gene>
<sequence length="219" mass="25460">MKKGFSFADFLEELKSGEADIVPKPVEERDERIYFLIVCEGEKTEPNYFNYFKRQLPKNLLSTVELVGEGDNTINIVQKAIIERDKRISDPINPNYDEIWAVFDKDDFPDVRVNQAIQLADSNDVSCAFSNQAFELWYVLHFQYLDADLHRKQYFKILSEILGTNYEKNSLDIVELIFQKGSLDLAISSAIKLEALNNGKSEFIQNFVFLKNNFKIHRL</sequence>
<evidence type="ECO:0000313" key="1">
    <source>
        <dbReference type="EMBL" id="MCG2462944.1"/>
    </source>
</evidence>
<dbReference type="Proteomes" id="UP001200642">
    <property type="component" value="Unassembled WGS sequence"/>
</dbReference>
<keyword evidence="2" id="KW-1185">Reference proteome</keyword>
<evidence type="ECO:0000313" key="2">
    <source>
        <dbReference type="Proteomes" id="UP001200642"/>
    </source>
</evidence>
<reference evidence="1" key="1">
    <citation type="submission" date="2023-02" db="EMBL/GenBank/DDBJ databases">
        <title>Genome of Flavobacteriaceae gen. nov. sp. strain F89.</title>
        <authorList>
            <person name="Wang Y."/>
        </authorList>
    </citation>
    <scope>NUCLEOTIDE SEQUENCE</scope>
    <source>
        <strain evidence="1">F89</strain>
    </source>
</reference>
<protein>
    <submittedName>
        <fullName evidence="1">RloB family protein</fullName>
    </submittedName>
</protein>
<dbReference type="Pfam" id="PF13707">
    <property type="entry name" value="RloB"/>
    <property type="match status" value="1"/>
</dbReference>
<name>A0AAE3JRJ2_9FLAO</name>